<dbReference type="Proteomes" id="UP000603865">
    <property type="component" value="Unassembled WGS sequence"/>
</dbReference>
<dbReference type="AlphaFoldDB" id="A0A918BTN8"/>
<dbReference type="EMBL" id="BMQL01000001">
    <property type="protein sequence ID" value="GGQ92248.1"/>
    <property type="molecule type" value="Genomic_DNA"/>
</dbReference>
<dbReference type="RefSeq" id="WP_189087448.1">
    <property type="nucleotide sequence ID" value="NZ_BMQL01000001.1"/>
</dbReference>
<gene>
    <name evidence="1" type="ORF">GCM10008957_00190</name>
</gene>
<comment type="caution">
    <text evidence="1">The sequence shown here is derived from an EMBL/GenBank/DDBJ whole genome shotgun (WGS) entry which is preliminary data.</text>
</comment>
<reference evidence="1" key="1">
    <citation type="journal article" date="2014" name="Int. J. Syst. Evol. Microbiol.">
        <title>Complete genome sequence of Corynebacterium casei LMG S-19264T (=DSM 44701T), isolated from a smear-ripened cheese.</title>
        <authorList>
            <consortium name="US DOE Joint Genome Institute (JGI-PGF)"/>
            <person name="Walter F."/>
            <person name="Albersmeier A."/>
            <person name="Kalinowski J."/>
            <person name="Ruckert C."/>
        </authorList>
    </citation>
    <scope>NUCLEOTIDE SEQUENCE</scope>
    <source>
        <strain evidence="1">JCM 31311</strain>
    </source>
</reference>
<name>A0A918BTN8_9DEIO</name>
<reference evidence="1" key="2">
    <citation type="submission" date="2020-09" db="EMBL/GenBank/DDBJ databases">
        <authorList>
            <person name="Sun Q."/>
            <person name="Ohkuma M."/>
        </authorList>
    </citation>
    <scope>NUCLEOTIDE SEQUENCE</scope>
    <source>
        <strain evidence="1">JCM 31311</strain>
    </source>
</reference>
<keyword evidence="2" id="KW-1185">Reference proteome</keyword>
<proteinExistence type="predicted"/>
<protein>
    <submittedName>
        <fullName evidence="1">Uncharacterized protein</fullName>
    </submittedName>
</protein>
<sequence length="55" mass="6259">MYQSHYDSNAVNDHLEALRNEAARARLSDHRSSFLSRLLALVKRPARPTGTVQHT</sequence>
<evidence type="ECO:0000313" key="1">
    <source>
        <dbReference type="EMBL" id="GGQ92248.1"/>
    </source>
</evidence>
<evidence type="ECO:0000313" key="2">
    <source>
        <dbReference type="Proteomes" id="UP000603865"/>
    </source>
</evidence>
<organism evidence="1 2">
    <name type="scientific">Deinococcus ruber</name>
    <dbReference type="NCBI Taxonomy" id="1848197"/>
    <lineage>
        <taxon>Bacteria</taxon>
        <taxon>Thermotogati</taxon>
        <taxon>Deinococcota</taxon>
        <taxon>Deinococci</taxon>
        <taxon>Deinococcales</taxon>
        <taxon>Deinococcaceae</taxon>
        <taxon>Deinococcus</taxon>
    </lineage>
</organism>
<accession>A0A918BTN8</accession>